<dbReference type="GO" id="GO:0008270">
    <property type="term" value="F:zinc ion binding"/>
    <property type="evidence" value="ECO:0007669"/>
    <property type="project" value="InterPro"/>
</dbReference>
<accession>A0A285PI32</accession>
<dbReference type="Proteomes" id="UP000219439">
    <property type="component" value="Unassembled WGS sequence"/>
</dbReference>
<dbReference type="Pfam" id="PF13362">
    <property type="entry name" value="Toprim_3"/>
    <property type="match status" value="1"/>
</dbReference>
<dbReference type="GO" id="GO:1990077">
    <property type="term" value="C:primosome complex"/>
    <property type="evidence" value="ECO:0007669"/>
    <property type="project" value="UniProtKB-KW"/>
</dbReference>
<dbReference type="EMBL" id="OBEL01000006">
    <property type="protein sequence ID" value="SNZ20933.1"/>
    <property type="molecule type" value="Genomic_DNA"/>
</dbReference>
<proteinExistence type="predicted"/>
<evidence type="ECO:0000256" key="6">
    <source>
        <dbReference type="ARBA" id="ARBA00023163"/>
    </source>
</evidence>
<evidence type="ECO:0000256" key="1">
    <source>
        <dbReference type="ARBA" id="ARBA00022478"/>
    </source>
</evidence>
<keyword evidence="4" id="KW-0548">Nucleotidyltransferase</keyword>
<keyword evidence="6" id="KW-0804">Transcription</keyword>
<feature type="domain" description="Toprim" evidence="7">
    <location>
        <begin position="277"/>
        <end position="364"/>
    </location>
</feature>
<keyword evidence="3" id="KW-0808">Transferase</keyword>
<dbReference type="GO" id="GO:0016779">
    <property type="term" value="F:nucleotidyltransferase activity"/>
    <property type="evidence" value="ECO:0007669"/>
    <property type="project" value="UniProtKB-KW"/>
</dbReference>
<organism evidence="9 10">
    <name type="scientific">Cohaesibacter gelatinilyticus</name>
    <dbReference type="NCBI Taxonomy" id="372072"/>
    <lineage>
        <taxon>Bacteria</taxon>
        <taxon>Pseudomonadati</taxon>
        <taxon>Pseudomonadota</taxon>
        <taxon>Alphaproteobacteria</taxon>
        <taxon>Hyphomicrobiales</taxon>
        <taxon>Cohaesibacteraceae</taxon>
    </lineage>
</organism>
<sequence>MASRLLEVKSALQDSVDRLVLDLLPGGKRSGGNYTVKSPVRHDRRAGSFVVWLTGPAKGCFKDYADDSAKGDIIDLIALCKGMGKDRSAALAWAEDWLGWKKMSKADRAKYIKEIKKREKLEKAKDDRRQQYLIQQAQKTWNKTLPIEGSLGEVYFKHRGIPLDEIRNRTDFCHFLPEAEYWLLADYEFEGGKRKKVKAGPTFPAIVSRMDNIDGHLQALHYTFIAPDGCGKAPIEDQSKAKLMFPRTAGAAIWMTRGKGNLNPDTMVARKLAAPGVIGEGIEDGLSVALGVPEARVLAAGSLPNLLTFPLHPCFNSFVLLKDNDWNKPEAQALFDRAFQRVKRAGYPVEVVSSNCGKDMNDLLGGV</sequence>
<dbReference type="InterPro" id="IPR006171">
    <property type="entry name" value="TOPRIM_dom"/>
</dbReference>
<keyword evidence="10" id="KW-1185">Reference proteome</keyword>
<evidence type="ECO:0000259" key="8">
    <source>
        <dbReference type="Pfam" id="PF23639"/>
    </source>
</evidence>
<dbReference type="InterPro" id="IPR036977">
    <property type="entry name" value="DNA_primase_Znf_CHC2"/>
</dbReference>
<protein>
    <submittedName>
        <fullName evidence="9">Toprim domain-containing protein</fullName>
    </submittedName>
</protein>
<feature type="domain" description="DUF7146" evidence="8">
    <location>
        <begin position="134"/>
        <end position="254"/>
    </location>
</feature>
<dbReference type="InterPro" id="IPR055570">
    <property type="entry name" value="DUF7146"/>
</dbReference>
<dbReference type="RefSeq" id="WP_170956185.1">
    <property type="nucleotide sequence ID" value="NZ_OBEL01000006.1"/>
</dbReference>
<evidence type="ECO:0000259" key="7">
    <source>
        <dbReference type="Pfam" id="PF13362"/>
    </source>
</evidence>
<keyword evidence="5" id="KW-0235">DNA replication</keyword>
<evidence type="ECO:0000313" key="9">
    <source>
        <dbReference type="EMBL" id="SNZ20933.1"/>
    </source>
</evidence>
<evidence type="ECO:0000256" key="2">
    <source>
        <dbReference type="ARBA" id="ARBA00022515"/>
    </source>
</evidence>
<dbReference type="Pfam" id="PF23639">
    <property type="entry name" value="DUF7146"/>
    <property type="match status" value="1"/>
</dbReference>
<name>A0A285PI32_9HYPH</name>
<dbReference type="GO" id="GO:0000428">
    <property type="term" value="C:DNA-directed RNA polymerase complex"/>
    <property type="evidence" value="ECO:0007669"/>
    <property type="project" value="UniProtKB-KW"/>
</dbReference>
<gene>
    <name evidence="9" type="ORF">SAMN06265368_4047</name>
</gene>
<keyword evidence="1" id="KW-0240">DNA-directed RNA polymerase</keyword>
<dbReference type="SUPFAM" id="SSF57783">
    <property type="entry name" value="Zinc beta-ribbon"/>
    <property type="match status" value="1"/>
</dbReference>
<dbReference type="Gene3D" id="3.90.580.10">
    <property type="entry name" value="Zinc finger, CHC2-type domain"/>
    <property type="match status" value="1"/>
</dbReference>
<dbReference type="GO" id="GO:0003677">
    <property type="term" value="F:DNA binding"/>
    <property type="evidence" value="ECO:0007669"/>
    <property type="project" value="InterPro"/>
</dbReference>
<evidence type="ECO:0000256" key="3">
    <source>
        <dbReference type="ARBA" id="ARBA00022679"/>
    </source>
</evidence>
<dbReference type="AlphaFoldDB" id="A0A285PI32"/>
<reference evidence="9 10" key="1">
    <citation type="submission" date="2017-09" db="EMBL/GenBank/DDBJ databases">
        <authorList>
            <person name="Ehlers B."/>
            <person name="Leendertz F.H."/>
        </authorList>
    </citation>
    <scope>NUCLEOTIDE SEQUENCE [LARGE SCALE GENOMIC DNA]</scope>
    <source>
        <strain evidence="9 10">DSM 18289</strain>
    </source>
</reference>
<evidence type="ECO:0000313" key="10">
    <source>
        <dbReference type="Proteomes" id="UP000219439"/>
    </source>
</evidence>
<evidence type="ECO:0000256" key="5">
    <source>
        <dbReference type="ARBA" id="ARBA00022705"/>
    </source>
</evidence>
<keyword evidence="2" id="KW-0639">Primosome</keyword>
<dbReference type="GO" id="GO:0006269">
    <property type="term" value="P:DNA replication, synthesis of primer"/>
    <property type="evidence" value="ECO:0007669"/>
    <property type="project" value="UniProtKB-KW"/>
</dbReference>
<evidence type="ECO:0000256" key="4">
    <source>
        <dbReference type="ARBA" id="ARBA00022695"/>
    </source>
</evidence>